<name>A0ABD3QP30_9STRA</name>
<dbReference type="GO" id="GO:0000932">
    <property type="term" value="C:P-body"/>
    <property type="evidence" value="ECO:0007669"/>
    <property type="project" value="UniProtKB-SubCell"/>
</dbReference>
<dbReference type="AlphaFoldDB" id="A0ABD3QP30"/>
<keyword evidence="2" id="KW-0963">Cytoplasm</keyword>
<comment type="caution">
    <text evidence="4">The sequence shown here is derived from an EMBL/GenBank/DDBJ whole genome shotgun (WGS) entry which is preliminary data.</text>
</comment>
<protein>
    <submittedName>
        <fullName evidence="4">Uncharacterized protein</fullName>
    </submittedName>
</protein>
<dbReference type="PANTHER" id="PTHR21551">
    <property type="entry name" value="TOPOISOMERASE II-ASSOCIATED PROTEIN PAT1"/>
    <property type="match status" value="1"/>
</dbReference>
<organism evidence="4 5">
    <name type="scientific">Stephanodiscus triporus</name>
    <dbReference type="NCBI Taxonomy" id="2934178"/>
    <lineage>
        <taxon>Eukaryota</taxon>
        <taxon>Sar</taxon>
        <taxon>Stramenopiles</taxon>
        <taxon>Ochrophyta</taxon>
        <taxon>Bacillariophyta</taxon>
        <taxon>Coscinodiscophyceae</taxon>
        <taxon>Thalassiosirophycidae</taxon>
        <taxon>Stephanodiscales</taxon>
        <taxon>Stephanodiscaceae</taxon>
        <taxon>Stephanodiscus</taxon>
    </lineage>
</organism>
<evidence type="ECO:0000256" key="3">
    <source>
        <dbReference type="SAM" id="MobiDB-lite"/>
    </source>
</evidence>
<evidence type="ECO:0000256" key="1">
    <source>
        <dbReference type="ARBA" id="ARBA00004201"/>
    </source>
</evidence>
<dbReference type="PANTHER" id="PTHR21551:SF0">
    <property type="entry name" value="PROTEIN ASSOCIATED WITH TOPO II RELATED-1, ISOFORM A"/>
    <property type="match status" value="1"/>
</dbReference>
<evidence type="ECO:0000313" key="5">
    <source>
        <dbReference type="Proteomes" id="UP001530315"/>
    </source>
</evidence>
<dbReference type="InterPro" id="IPR039900">
    <property type="entry name" value="Pat1-like"/>
</dbReference>
<dbReference type="EMBL" id="JALLAZ020000172">
    <property type="protein sequence ID" value="KAL3801877.1"/>
    <property type="molecule type" value="Genomic_DNA"/>
</dbReference>
<keyword evidence="5" id="KW-1185">Reference proteome</keyword>
<feature type="region of interest" description="Disordered" evidence="3">
    <location>
        <begin position="113"/>
        <end position="132"/>
    </location>
</feature>
<evidence type="ECO:0000256" key="2">
    <source>
        <dbReference type="ARBA" id="ARBA00022490"/>
    </source>
</evidence>
<accession>A0ABD3QP30</accession>
<dbReference type="Proteomes" id="UP001530315">
    <property type="component" value="Unassembled WGS sequence"/>
</dbReference>
<comment type="subcellular location">
    <subcellularLocation>
        <location evidence="1">Cytoplasm</location>
        <location evidence="1">P-body</location>
    </subcellularLocation>
</comment>
<reference evidence="4 5" key="1">
    <citation type="submission" date="2024-10" db="EMBL/GenBank/DDBJ databases">
        <title>Updated reference genomes for cyclostephanoid diatoms.</title>
        <authorList>
            <person name="Roberts W.R."/>
            <person name="Alverson A.J."/>
        </authorList>
    </citation>
    <scope>NUCLEOTIDE SEQUENCE [LARGE SCALE GENOMIC DNA]</scope>
    <source>
        <strain evidence="4 5">AJA276-08</strain>
    </source>
</reference>
<sequence length="358" mass="38524">MPPRDVCYVVHLMLRSLRSADAYNDDYYHWSVATNGTVGSGSIIANGGGGGASSAPPPNPVWKEIKVIAKAREERYHTSVRARARTFADKNRSLGQLDKANVKRPRALLDTPVMRMDGGDGDVDSGEAAAAADSRYESERQSCRIRLWKARVAIDKGHTALLSLIELRRLIQANVGVPGLVGELMVDVKANVDLLHSSLGVIVKIDSREGKTIEVDGGRLAGTLSMPKGRVLCARAIEEGILPHSSACALLPTAMGCILSSQSSADGEDRLIRALTGLILLTNPGVDPSIFCRCLDVPISLVRDGKKDVSAIAGSIMRMNLLHAILSMGKDVCAGSRASEEWFRREEIFGGILEESQK</sequence>
<proteinExistence type="predicted"/>
<evidence type="ECO:0000313" key="4">
    <source>
        <dbReference type="EMBL" id="KAL3801877.1"/>
    </source>
</evidence>
<gene>
    <name evidence="4" type="ORF">ACHAW5_003790</name>
</gene>